<comment type="caution">
    <text evidence="1">The sequence shown here is derived from an EMBL/GenBank/DDBJ whole genome shotgun (WGS) entry which is preliminary data.</text>
</comment>
<sequence>MSRVAYQPDIAAALEIARWDAFRSGDFYRTDDLPQALTMTEDEFVEWLVDDSGPLAEPEARPLWRAVRAGEPSDPDTLRFIQPESGTHSVIDMGSVSDVPDMFAVAPAPGELLDALFGTRTPSTDAVAEVAATGELDLYDRWHGTYVIGYRDATPEAIFFVGHSGD</sequence>
<gene>
    <name evidence="1" type="ORF">Apa02nite_079470</name>
</gene>
<dbReference type="Proteomes" id="UP000624709">
    <property type="component" value="Unassembled WGS sequence"/>
</dbReference>
<proteinExistence type="predicted"/>
<reference evidence="1 2" key="1">
    <citation type="submission" date="2021-01" db="EMBL/GenBank/DDBJ databases">
        <title>Whole genome shotgun sequence of Actinoplanes palleronii NBRC 14916.</title>
        <authorList>
            <person name="Komaki H."/>
            <person name="Tamura T."/>
        </authorList>
    </citation>
    <scope>NUCLEOTIDE SEQUENCE [LARGE SCALE GENOMIC DNA]</scope>
    <source>
        <strain evidence="1 2">NBRC 14916</strain>
    </source>
</reference>
<dbReference type="RefSeq" id="WP_203829631.1">
    <property type="nucleotide sequence ID" value="NZ_BAAATY010000046.1"/>
</dbReference>
<organism evidence="1 2">
    <name type="scientific">Actinoplanes palleronii</name>
    <dbReference type="NCBI Taxonomy" id="113570"/>
    <lineage>
        <taxon>Bacteria</taxon>
        <taxon>Bacillati</taxon>
        <taxon>Actinomycetota</taxon>
        <taxon>Actinomycetes</taxon>
        <taxon>Micromonosporales</taxon>
        <taxon>Micromonosporaceae</taxon>
        <taxon>Actinoplanes</taxon>
    </lineage>
</organism>
<evidence type="ECO:0000313" key="1">
    <source>
        <dbReference type="EMBL" id="GIE71839.1"/>
    </source>
</evidence>
<name>A0ABQ4BME6_9ACTN</name>
<protein>
    <submittedName>
        <fullName evidence="1">Uncharacterized protein</fullName>
    </submittedName>
</protein>
<evidence type="ECO:0000313" key="2">
    <source>
        <dbReference type="Proteomes" id="UP000624709"/>
    </source>
</evidence>
<accession>A0ABQ4BME6</accession>
<dbReference type="EMBL" id="BOMS01000134">
    <property type="protein sequence ID" value="GIE71839.1"/>
    <property type="molecule type" value="Genomic_DNA"/>
</dbReference>
<keyword evidence="2" id="KW-1185">Reference proteome</keyword>